<name>A0AC34FHG6_9BILA</name>
<reference evidence="2" key="1">
    <citation type="submission" date="2022-11" db="UniProtKB">
        <authorList>
            <consortium name="WormBaseParasite"/>
        </authorList>
    </citation>
    <scope>IDENTIFICATION</scope>
</reference>
<protein>
    <submittedName>
        <fullName evidence="2">Uncharacterized protein</fullName>
    </submittedName>
</protein>
<dbReference type="Proteomes" id="UP000887579">
    <property type="component" value="Unplaced"/>
</dbReference>
<evidence type="ECO:0000313" key="2">
    <source>
        <dbReference type="WBParaSite" id="ES5_v2.g16428.t1"/>
    </source>
</evidence>
<organism evidence="1 2">
    <name type="scientific">Panagrolaimus sp. ES5</name>
    <dbReference type="NCBI Taxonomy" id="591445"/>
    <lineage>
        <taxon>Eukaryota</taxon>
        <taxon>Metazoa</taxon>
        <taxon>Ecdysozoa</taxon>
        <taxon>Nematoda</taxon>
        <taxon>Chromadorea</taxon>
        <taxon>Rhabditida</taxon>
        <taxon>Tylenchina</taxon>
        <taxon>Panagrolaimomorpha</taxon>
        <taxon>Panagrolaimoidea</taxon>
        <taxon>Panagrolaimidae</taxon>
        <taxon>Panagrolaimus</taxon>
    </lineage>
</organism>
<sequence length="181" mass="20352">MFNLVARFTRGCNYYLFGAAGMILLSFAQFIFVLGFLKTMMSGFSDKNEKPISFSMLLLVIMGMETTGKISFGTFILLVPFIPTMFILMAYFSKQKKYYEGAIITWGLLAALFIFFLFVIIKHGTNSDEITTNISIMFICIISSIVGCFSAASCQNEKNFENTMENPNYVSYDVDADSVVL</sequence>
<accession>A0AC34FHG6</accession>
<proteinExistence type="predicted"/>
<evidence type="ECO:0000313" key="1">
    <source>
        <dbReference type="Proteomes" id="UP000887579"/>
    </source>
</evidence>
<dbReference type="WBParaSite" id="ES5_v2.g16428.t1">
    <property type="protein sequence ID" value="ES5_v2.g16428.t1"/>
    <property type="gene ID" value="ES5_v2.g16428"/>
</dbReference>